<proteinExistence type="predicted"/>
<reference evidence="2 3" key="1">
    <citation type="submission" date="2016-10" db="EMBL/GenBank/DDBJ databases">
        <authorList>
            <person name="de Groot N.N."/>
        </authorList>
    </citation>
    <scope>NUCLEOTIDE SEQUENCE [LARGE SCALE GENOMIC DNA]</scope>
    <source>
        <strain evidence="2 3">DSM 25232</strain>
    </source>
</reference>
<accession>A0A1H7JFM5</accession>
<evidence type="ECO:0000313" key="3">
    <source>
        <dbReference type="Proteomes" id="UP000198521"/>
    </source>
</evidence>
<gene>
    <name evidence="2" type="ORF">SAMN04487910_0959</name>
</gene>
<dbReference type="STRING" id="1038014.SAMN04487910_0959"/>
<dbReference type="EMBL" id="FOAB01000002">
    <property type="protein sequence ID" value="SEK72707.1"/>
    <property type="molecule type" value="Genomic_DNA"/>
</dbReference>
<dbReference type="OrthoDB" id="1165003at2"/>
<name>A0A1H7JFM5_AQUAM</name>
<evidence type="ECO:0000256" key="1">
    <source>
        <dbReference type="SAM" id="MobiDB-lite"/>
    </source>
</evidence>
<feature type="region of interest" description="Disordered" evidence="1">
    <location>
        <begin position="45"/>
        <end position="72"/>
    </location>
</feature>
<organism evidence="2 3">
    <name type="scientific">Aquimarina amphilecti</name>
    <dbReference type="NCBI Taxonomy" id="1038014"/>
    <lineage>
        <taxon>Bacteria</taxon>
        <taxon>Pseudomonadati</taxon>
        <taxon>Bacteroidota</taxon>
        <taxon>Flavobacteriia</taxon>
        <taxon>Flavobacteriales</taxon>
        <taxon>Flavobacteriaceae</taxon>
        <taxon>Aquimarina</taxon>
    </lineage>
</organism>
<protein>
    <submittedName>
        <fullName evidence="2">Uncharacterized protein</fullName>
    </submittedName>
</protein>
<keyword evidence="3" id="KW-1185">Reference proteome</keyword>
<dbReference type="RefSeq" id="WP_091406230.1">
    <property type="nucleotide sequence ID" value="NZ_FOAB01000002.1"/>
</dbReference>
<dbReference type="Proteomes" id="UP000198521">
    <property type="component" value="Unassembled WGS sequence"/>
</dbReference>
<evidence type="ECO:0000313" key="2">
    <source>
        <dbReference type="EMBL" id="SEK72707.1"/>
    </source>
</evidence>
<feature type="compositionally biased region" description="Basic and acidic residues" evidence="1">
    <location>
        <begin position="49"/>
        <end position="72"/>
    </location>
</feature>
<dbReference type="AlphaFoldDB" id="A0A1H7JFM5"/>
<sequence>MPTIKIKIARFLIISGFLLNIGNYSLGLLDFYSGDLTSITHAIDDTEEKSESNEKDGSEKEDLKEKDKISQYSDDKHTGLSYYSIKYYPDLIYQNSSVYLDYTTPPPENS</sequence>